<name>A0A0E9X402_ANGAN</name>
<reference evidence="2" key="1">
    <citation type="submission" date="2014-11" db="EMBL/GenBank/DDBJ databases">
        <authorList>
            <person name="Amaro Gonzalez C."/>
        </authorList>
    </citation>
    <scope>NUCLEOTIDE SEQUENCE</scope>
</reference>
<feature type="transmembrane region" description="Helical" evidence="1">
    <location>
        <begin position="12"/>
        <end position="30"/>
    </location>
</feature>
<dbReference type="AlphaFoldDB" id="A0A0E9X402"/>
<sequence>MSVFLSEYKMISMHFKLAFVTWGGAVYFLVVKMLGKEAVGPLQLVVDCQLCGIAFHSVAPLSALSGEMTIRSNILELCIVPYTKQCMIQCP</sequence>
<keyword evidence="1" id="KW-0812">Transmembrane</keyword>
<organism evidence="2">
    <name type="scientific">Anguilla anguilla</name>
    <name type="common">European freshwater eel</name>
    <name type="synonym">Muraena anguilla</name>
    <dbReference type="NCBI Taxonomy" id="7936"/>
    <lineage>
        <taxon>Eukaryota</taxon>
        <taxon>Metazoa</taxon>
        <taxon>Chordata</taxon>
        <taxon>Craniata</taxon>
        <taxon>Vertebrata</taxon>
        <taxon>Euteleostomi</taxon>
        <taxon>Actinopterygii</taxon>
        <taxon>Neopterygii</taxon>
        <taxon>Teleostei</taxon>
        <taxon>Anguilliformes</taxon>
        <taxon>Anguillidae</taxon>
        <taxon>Anguilla</taxon>
    </lineage>
</organism>
<accession>A0A0E9X402</accession>
<proteinExistence type="predicted"/>
<evidence type="ECO:0000256" key="1">
    <source>
        <dbReference type="SAM" id="Phobius"/>
    </source>
</evidence>
<dbReference type="EMBL" id="GBXM01012169">
    <property type="protein sequence ID" value="JAH96408.1"/>
    <property type="molecule type" value="Transcribed_RNA"/>
</dbReference>
<protein>
    <submittedName>
        <fullName evidence="2">Uncharacterized protein</fullName>
    </submittedName>
</protein>
<evidence type="ECO:0000313" key="2">
    <source>
        <dbReference type="EMBL" id="JAH96408.1"/>
    </source>
</evidence>
<reference evidence="2" key="2">
    <citation type="journal article" date="2015" name="Fish Shellfish Immunol.">
        <title>Early steps in the European eel (Anguilla anguilla)-Vibrio vulnificus interaction in the gills: Role of the RtxA13 toxin.</title>
        <authorList>
            <person name="Callol A."/>
            <person name="Pajuelo D."/>
            <person name="Ebbesson L."/>
            <person name="Teles M."/>
            <person name="MacKenzie S."/>
            <person name="Amaro C."/>
        </authorList>
    </citation>
    <scope>NUCLEOTIDE SEQUENCE</scope>
</reference>
<keyword evidence="1" id="KW-0472">Membrane</keyword>
<keyword evidence="1" id="KW-1133">Transmembrane helix</keyword>